<keyword evidence="14" id="KW-1185">Reference proteome</keyword>
<evidence type="ECO:0000256" key="5">
    <source>
        <dbReference type="ARBA" id="ARBA00023136"/>
    </source>
</evidence>
<keyword evidence="8 11" id="KW-0456">Lyase</keyword>
<keyword evidence="7 11" id="KW-0594">Phospholipid biosynthesis</keyword>
<keyword evidence="4 11" id="KW-0443">Lipid metabolism</keyword>
<feature type="chain" id="PRO_5023503394" description="Phosphatidylserine decarboxylase alpha chain" evidence="11">
    <location>
        <begin position="185"/>
        <end position="216"/>
    </location>
</feature>
<dbReference type="NCBIfam" id="NF003685">
    <property type="entry name" value="PRK05305.2-5"/>
    <property type="match status" value="1"/>
</dbReference>
<dbReference type="GO" id="GO:0004609">
    <property type="term" value="F:phosphatidylserine decarboxylase activity"/>
    <property type="evidence" value="ECO:0007669"/>
    <property type="project" value="UniProtKB-UniRule"/>
</dbReference>
<feature type="chain" id="PRO_5023503395" description="Phosphatidylserine decarboxylase beta chain" evidence="11">
    <location>
        <begin position="1"/>
        <end position="184"/>
    </location>
</feature>
<dbReference type="OrthoDB" id="9790893at2"/>
<evidence type="ECO:0000256" key="3">
    <source>
        <dbReference type="ARBA" id="ARBA00022793"/>
    </source>
</evidence>
<evidence type="ECO:0000256" key="10">
    <source>
        <dbReference type="ARBA" id="ARBA00023317"/>
    </source>
</evidence>
<evidence type="ECO:0000256" key="7">
    <source>
        <dbReference type="ARBA" id="ARBA00023209"/>
    </source>
</evidence>
<evidence type="ECO:0000256" key="1">
    <source>
        <dbReference type="ARBA" id="ARBA00022475"/>
    </source>
</evidence>
<evidence type="ECO:0000256" key="12">
    <source>
        <dbReference type="SAM" id="Phobius"/>
    </source>
</evidence>
<comment type="subunit">
    <text evidence="11">Heterodimer of a large membrane-associated beta subunit and a small pyruvoyl-containing alpha subunit.</text>
</comment>
<keyword evidence="3 11" id="KW-0210">Decarboxylase</keyword>
<dbReference type="GO" id="GO:0006646">
    <property type="term" value="P:phosphatidylethanolamine biosynthetic process"/>
    <property type="evidence" value="ECO:0007669"/>
    <property type="project" value="UniProtKB-UniRule"/>
</dbReference>
<evidence type="ECO:0000256" key="11">
    <source>
        <dbReference type="HAMAP-Rule" id="MF_00664"/>
    </source>
</evidence>
<comment type="cofactor">
    <cofactor evidence="11">
        <name>pyruvate</name>
        <dbReference type="ChEBI" id="CHEBI:15361"/>
    </cofactor>
    <text evidence="11">Binds 1 pyruvoyl group covalently per subunit.</text>
</comment>
<dbReference type="InterPro" id="IPR033175">
    <property type="entry name" value="PSD-A"/>
</dbReference>
<accession>A0A521ALZ6</accession>
<name>A0A521ALZ6_9BACT</name>
<dbReference type="UniPathway" id="UPA00558">
    <property type="reaction ID" value="UER00616"/>
</dbReference>
<keyword evidence="5 11" id="KW-0472">Membrane</keyword>
<feature type="modified residue" description="Pyruvic acid (Ser); by autocatalysis" evidence="11">
    <location>
        <position position="185"/>
    </location>
</feature>
<keyword evidence="1 11" id="KW-1003">Cell membrane</keyword>
<dbReference type="NCBIfam" id="NF003678">
    <property type="entry name" value="PRK05305.1-2"/>
    <property type="match status" value="1"/>
</dbReference>
<evidence type="ECO:0000256" key="9">
    <source>
        <dbReference type="ARBA" id="ARBA00023264"/>
    </source>
</evidence>
<keyword evidence="9 11" id="KW-1208">Phospholipid metabolism</keyword>
<dbReference type="GO" id="GO:0005886">
    <property type="term" value="C:plasma membrane"/>
    <property type="evidence" value="ECO:0007669"/>
    <property type="project" value="UniProtKB-SubCell"/>
</dbReference>
<evidence type="ECO:0000256" key="2">
    <source>
        <dbReference type="ARBA" id="ARBA00022516"/>
    </source>
</evidence>
<gene>
    <name evidence="11" type="primary">psd</name>
    <name evidence="13" type="ORF">SAMN06265219_101227</name>
</gene>
<dbReference type="HAMAP" id="MF_00664">
    <property type="entry name" value="PS_decarb_PSD_A"/>
    <property type="match status" value="1"/>
</dbReference>
<keyword evidence="12" id="KW-0812">Transmembrane</keyword>
<dbReference type="EC" id="4.1.1.65" evidence="11"/>
<evidence type="ECO:0000256" key="6">
    <source>
        <dbReference type="ARBA" id="ARBA00023145"/>
    </source>
</evidence>
<proteinExistence type="inferred from homology"/>
<comment type="catalytic activity">
    <reaction evidence="11">
        <text>a 1,2-diacyl-sn-glycero-3-phospho-L-serine + H(+) = a 1,2-diacyl-sn-glycero-3-phosphoethanolamine + CO2</text>
        <dbReference type="Rhea" id="RHEA:20828"/>
        <dbReference type="ChEBI" id="CHEBI:15378"/>
        <dbReference type="ChEBI" id="CHEBI:16526"/>
        <dbReference type="ChEBI" id="CHEBI:57262"/>
        <dbReference type="ChEBI" id="CHEBI:64612"/>
        <dbReference type="EC" id="4.1.1.65"/>
    </reaction>
</comment>
<feature type="site" description="Cleavage (non-hydrolytic); by autocatalysis" evidence="11">
    <location>
        <begin position="184"/>
        <end position="185"/>
    </location>
</feature>
<comment type="similarity">
    <text evidence="11">Belongs to the phosphatidylserine decarboxylase family. PSD-A subfamily.</text>
</comment>
<dbReference type="AlphaFoldDB" id="A0A521ALZ6"/>
<comment type="subcellular location">
    <subcellularLocation>
        <location evidence="11">Cell membrane</location>
        <topology evidence="11">Peripheral membrane protein</topology>
    </subcellularLocation>
</comment>
<organism evidence="13 14">
    <name type="scientific">Gracilimonas mengyeensis</name>
    <dbReference type="NCBI Taxonomy" id="1302730"/>
    <lineage>
        <taxon>Bacteria</taxon>
        <taxon>Pseudomonadati</taxon>
        <taxon>Balneolota</taxon>
        <taxon>Balneolia</taxon>
        <taxon>Balneolales</taxon>
        <taxon>Balneolaceae</taxon>
        <taxon>Gracilimonas</taxon>
    </lineage>
</organism>
<comment type="pathway">
    <text evidence="11">Phospholipid metabolism; phosphatidylethanolamine biosynthesis; phosphatidylethanolamine from CDP-diacylglycerol: step 2/2.</text>
</comment>
<dbReference type="Proteomes" id="UP000317557">
    <property type="component" value="Unassembled WGS sequence"/>
</dbReference>
<evidence type="ECO:0000313" key="14">
    <source>
        <dbReference type="Proteomes" id="UP000317557"/>
    </source>
</evidence>
<evidence type="ECO:0000313" key="13">
    <source>
        <dbReference type="EMBL" id="SMO35829.1"/>
    </source>
</evidence>
<dbReference type="PANTHER" id="PTHR35809">
    <property type="entry name" value="ARCHAETIDYLSERINE DECARBOXYLASE PROENZYME-RELATED"/>
    <property type="match status" value="1"/>
</dbReference>
<dbReference type="Pfam" id="PF02666">
    <property type="entry name" value="PS_Dcarbxylase"/>
    <property type="match status" value="1"/>
</dbReference>
<dbReference type="EMBL" id="FXTP01000001">
    <property type="protein sequence ID" value="SMO35829.1"/>
    <property type="molecule type" value="Genomic_DNA"/>
</dbReference>
<dbReference type="InterPro" id="IPR003817">
    <property type="entry name" value="PS_Dcarbxylase"/>
</dbReference>
<comment type="PTM">
    <text evidence="11">Is synthesized initially as an inactive proenzyme. Formation of the active enzyme involves a self-maturation process in which the active site pyruvoyl group is generated from an internal serine residue via an autocatalytic post-translational modification. Two non-identical subunits are generated from the proenzyme in this reaction, and the pyruvate is formed at the N-terminus of the alpha chain, which is derived from the carboxyl end of the proenzyme. The post-translation cleavage follows an unusual pathway, termed non-hydrolytic serinolysis, in which the side chain hydroxyl group of the serine supplies its oxygen atom to form the C-terminus of the beta chain, while the remainder of the serine residue undergoes an oxidative deamination to produce ammonia and the pyruvoyl prosthetic group on the alpha chain.</text>
</comment>
<sequence length="216" mass="24025">MISREGFATIAIVGIVSALISIFAVYFLPQWIAYAIMAVFVVLTALTVFFFRDPERTPPANQDLIISPADGKVVFVKEVEEDVYLKEKATQISIFLSPLNVHVNRNPVSGLLEYVKYHPGEYLMAWTEHASELNERADFGVKHPSGTKIFFRQITGFLARRIVYNIGEGDQLKAGERFGIMKFGSRMDIVVPGNVKVKVQPGDTTVAGESILGEIK</sequence>
<feature type="transmembrane region" description="Helical" evidence="12">
    <location>
        <begin position="32"/>
        <end position="51"/>
    </location>
</feature>
<feature type="transmembrane region" description="Helical" evidence="12">
    <location>
        <begin position="7"/>
        <end position="26"/>
    </location>
</feature>
<keyword evidence="12" id="KW-1133">Transmembrane helix</keyword>
<evidence type="ECO:0000256" key="4">
    <source>
        <dbReference type="ARBA" id="ARBA00023098"/>
    </source>
</evidence>
<reference evidence="13 14" key="1">
    <citation type="submission" date="2017-05" db="EMBL/GenBank/DDBJ databases">
        <authorList>
            <person name="Varghese N."/>
            <person name="Submissions S."/>
        </authorList>
    </citation>
    <scope>NUCLEOTIDE SEQUENCE [LARGE SCALE GENOMIC DNA]</scope>
    <source>
        <strain evidence="13 14">DSM 21985</strain>
    </source>
</reference>
<dbReference type="RefSeq" id="WP_142452747.1">
    <property type="nucleotide sequence ID" value="NZ_FXTP01000001.1"/>
</dbReference>
<keyword evidence="2 11" id="KW-0444">Lipid biosynthesis</keyword>
<dbReference type="PANTHER" id="PTHR35809:SF1">
    <property type="entry name" value="ARCHAETIDYLSERINE DECARBOXYLASE PROENZYME-RELATED"/>
    <property type="match status" value="1"/>
</dbReference>
<comment type="function">
    <text evidence="11">Catalyzes the formation of phosphatidylethanolamine (PtdEtn) from phosphatidylserine (PtdSer).</text>
</comment>
<keyword evidence="6 11" id="KW-0865">Zymogen</keyword>
<evidence type="ECO:0000256" key="8">
    <source>
        <dbReference type="ARBA" id="ARBA00023239"/>
    </source>
</evidence>
<feature type="active site" description="Schiff-base intermediate with substrate; via pyruvic acid" evidence="11">
    <location>
        <position position="185"/>
    </location>
</feature>
<keyword evidence="10 11" id="KW-0670">Pyruvate</keyword>
<protein>
    <recommendedName>
        <fullName evidence="11">Phosphatidylserine decarboxylase proenzyme</fullName>
        <ecNumber evidence="11">4.1.1.65</ecNumber>
    </recommendedName>
    <component>
        <recommendedName>
            <fullName evidence="11">Phosphatidylserine decarboxylase alpha chain</fullName>
        </recommendedName>
    </component>
    <component>
        <recommendedName>
            <fullName evidence="11">Phosphatidylserine decarboxylase beta chain</fullName>
        </recommendedName>
    </component>
</protein>